<gene>
    <name evidence="1" type="ORF">CUU66_18355</name>
</gene>
<dbReference type="EMBL" id="PGUY01000060">
    <property type="protein sequence ID" value="PLT28466.1"/>
    <property type="molecule type" value="Genomic_DNA"/>
</dbReference>
<comment type="caution">
    <text evidence="1">The sequence shown here is derived from an EMBL/GenBank/DDBJ whole genome shotgun (WGS) entry which is preliminary data.</text>
</comment>
<protein>
    <submittedName>
        <fullName evidence="1">Uncharacterized protein</fullName>
    </submittedName>
</protein>
<evidence type="ECO:0000313" key="1">
    <source>
        <dbReference type="EMBL" id="PLT28466.1"/>
    </source>
</evidence>
<dbReference type="RefSeq" id="WP_101644856.1">
    <property type="nucleotide sequence ID" value="NZ_PGUY01000060.1"/>
</dbReference>
<name>A0A2N5M269_9BACI</name>
<reference evidence="1 2" key="1">
    <citation type="submission" date="2017-11" db="EMBL/GenBank/DDBJ databases">
        <title>Comparitive Functional Genomics of Dry Heat Resistant strains isolated from the Viking Spacecraft.</title>
        <authorList>
            <person name="Seuylemezian A."/>
            <person name="Cooper K."/>
            <person name="Vaishampayan P."/>
        </authorList>
    </citation>
    <scope>NUCLEOTIDE SEQUENCE [LARGE SCALE GENOMIC DNA]</scope>
    <source>
        <strain evidence="1 2">V1-29</strain>
    </source>
</reference>
<proteinExistence type="predicted"/>
<accession>A0A2N5M269</accession>
<sequence length="61" mass="7187">MKYLCIKDWEMNGTIYFKKDKSYKGREVKASTDNQEKSVKMVGENNLRIRFQKGSGYFIAI</sequence>
<dbReference type="OrthoDB" id="2919818at2"/>
<keyword evidence="2" id="KW-1185">Reference proteome</keyword>
<dbReference type="AlphaFoldDB" id="A0A2N5M269"/>
<organism evidence="1 2">
    <name type="scientific">Peribacillus deserti</name>
    <dbReference type="NCBI Taxonomy" id="673318"/>
    <lineage>
        <taxon>Bacteria</taxon>
        <taxon>Bacillati</taxon>
        <taxon>Bacillota</taxon>
        <taxon>Bacilli</taxon>
        <taxon>Bacillales</taxon>
        <taxon>Bacillaceae</taxon>
        <taxon>Peribacillus</taxon>
    </lineage>
</organism>
<evidence type="ECO:0000313" key="2">
    <source>
        <dbReference type="Proteomes" id="UP000234748"/>
    </source>
</evidence>
<dbReference type="Proteomes" id="UP000234748">
    <property type="component" value="Unassembled WGS sequence"/>
</dbReference>